<proteinExistence type="predicted"/>
<comment type="caution">
    <text evidence="1">The sequence shown here is derived from an EMBL/GenBank/DDBJ whole genome shotgun (WGS) entry which is preliminary data.</text>
</comment>
<protein>
    <submittedName>
        <fullName evidence="1">Uncharacterized protein</fullName>
    </submittedName>
</protein>
<gene>
    <name evidence="1" type="ORF">LCGC14_1356540</name>
</gene>
<name>A0A0F9KVH7_9ZZZZ</name>
<sequence length="128" mass="14928">MSVKVFTVFETEVFLILNIDSRFSFPIPCLSQRDGRWGCHVEPTEDAVKKTIKAMKKMRHCRPHLYPTTKGNVYLKIEFTEMEKLAKRGMEPTPDGFFYDCKFHKARGLWESVFVAWDKVTFATRAEG</sequence>
<reference evidence="1" key="1">
    <citation type="journal article" date="2015" name="Nature">
        <title>Complex archaea that bridge the gap between prokaryotes and eukaryotes.</title>
        <authorList>
            <person name="Spang A."/>
            <person name="Saw J.H."/>
            <person name="Jorgensen S.L."/>
            <person name="Zaremba-Niedzwiedzka K."/>
            <person name="Martijn J."/>
            <person name="Lind A.E."/>
            <person name="van Eijk R."/>
            <person name="Schleper C."/>
            <person name="Guy L."/>
            <person name="Ettema T.J."/>
        </authorList>
    </citation>
    <scope>NUCLEOTIDE SEQUENCE</scope>
</reference>
<evidence type="ECO:0000313" key="1">
    <source>
        <dbReference type="EMBL" id="KKM78776.1"/>
    </source>
</evidence>
<accession>A0A0F9KVH7</accession>
<dbReference type="EMBL" id="LAZR01008435">
    <property type="protein sequence ID" value="KKM78776.1"/>
    <property type="molecule type" value="Genomic_DNA"/>
</dbReference>
<dbReference type="AlphaFoldDB" id="A0A0F9KVH7"/>
<organism evidence="1">
    <name type="scientific">marine sediment metagenome</name>
    <dbReference type="NCBI Taxonomy" id="412755"/>
    <lineage>
        <taxon>unclassified sequences</taxon>
        <taxon>metagenomes</taxon>
        <taxon>ecological metagenomes</taxon>
    </lineage>
</organism>